<dbReference type="InterPro" id="IPR032675">
    <property type="entry name" value="LRR_dom_sf"/>
</dbReference>
<gene>
    <name evidence="1" type="ORF">BDV98DRAFT_310257</name>
</gene>
<organism evidence="1 2">
    <name type="scientific">Pterulicium gracile</name>
    <dbReference type="NCBI Taxonomy" id="1884261"/>
    <lineage>
        <taxon>Eukaryota</taxon>
        <taxon>Fungi</taxon>
        <taxon>Dikarya</taxon>
        <taxon>Basidiomycota</taxon>
        <taxon>Agaricomycotina</taxon>
        <taxon>Agaricomycetes</taxon>
        <taxon>Agaricomycetidae</taxon>
        <taxon>Agaricales</taxon>
        <taxon>Pleurotineae</taxon>
        <taxon>Pterulaceae</taxon>
        <taxon>Pterulicium</taxon>
    </lineage>
</organism>
<dbReference type="EMBL" id="ML178861">
    <property type="protein sequence ID" value="TFK96398.1"/>
    <property type="molecule type" value="Genomic_DNA"/>
</dbReference>
<evidence type="ECO:0000313" key="1">
    <source>
        <dbReference type="EMBL" id="TFK96398.1"/>
    </source>
</evidence>
<dbReference type="SUPFAM" id="SSF52047">
    <property type="entry name" value="RNI-like"/>
    <property type="match status" value="1"/>
</dbReference>
<dbReference type="STRING" id="1884261.A0A5C3Q869"/>
<protein>
    <submittedName>
        <fullName evidence="1">Uncharacterized protein</fullName>
    </submittedName>
</protein>
<name>A0A5C3Q869_9AGAR</name>
<dbReference type="Gene3D" id="3.80.10.10">
    <property type="entry name" value="Ribonuclease Inhibitor"/>
    <property type="match status" value="1"/>
</dbReference>
<dbReference type="AlphaFoldDB" id="A0A5C3Q869"/>
<accession>A0A5C3Q869</accession>
<evidence type="ECO:0000313" key="2">
    <source>
        <dbReference type="Proteomes" id="UP000305067"/>
    </source>
</evidence>
<proteinExistence type="predicted"/>
<sequence>MKVLALPNDILYDVFLLITEYKQISDDGSKDWERCLTPWNLSATCKQWRTVCLNSPRLWTKLHFRNHRCIPTKGPARSRDTCGNSLGLLRYYLALDRAKDRSLIVNASVEGRAHECCASMLQILSFRRRNTWTALKLGTAVMFMVPWTRFSAQLATLETLDVDTYFHVNSQINPDSLDSQFLNLPQAFADLENIRAVRIGGLIGASPSLLEHLPWIQLQVVSLHRYTGTSETIMLLLQLCHNLRSLHLHCTDHLSPPRDMTSFPLGSVIAPFLEALEIETASVVASSSGPIMSILPSISTPKLTCMRINVRPDINLADEQTIVGLLRRSSCHLTHLELEIAWCMFAPVTDFLLRELKDLRACTLSYRIDWDRQQDRAALYDCADSFLEQLIAKDGSPIGLPRLERFKLRNLTFEPALLIQIVESRLKKEGFTAISALDVEFARLEEVARLALYRSILSERLAPAIRGGLQITFRSIATTREGVSRHFSQLDDER</sequence>
<dbReference type="Proteomes" id="UP000305067">
    <property type="component" value="Unassembled WGS sequence"/>
</dbReference>
<keyword evidence="2" id="KW-1185">Reference proteome</keyword>
<dbReference type="OrthoDB" id="2921775at2759"/>
<reference evidence="1 2" key="1">
    <citation type="journal article" date="2019" name="Nat. Ecol. Evol.">
        <title>Megaphylogeny resolves global patterns of mushroom evolution.</title>
        <authorList>
            <person name="Varga T."/>
            <person name="Krizsan K."/>
            <person name="Foldi C."/>
            <person name="Dima B."/>
            <person name="Sanchez-Garcia M."/>
            <person name="Sanchez-Ramirez S."/>
            <person name="Szollosi G.J."/>
            <person name="Szarkandi J.G."/>
            <person name="Papp V."/>
            <person name="Albert L."/>
            <person name="Andreopoulos W."/>
            <person name="Angelini C."/>
            <person name="Antonin V."/>
            <person name="Barry K.W."/>
            <person name="Bougher N.L."/>
            <person name="Buchanan P."/>
            <person name="Buyck B."/>
            <person name="Bense V."/>
            <person name="Catcheside P."/>
            <person name="Chovatia M."/>
            <person name="Cooper J."/>
            <person name="Damon W."/>
            <person name="Desjardin D."/>
            <person name="Finy P."/>
            <person name="Geml J."/>
            <person name="Haridas S."/>
            <person name="Hughes K."/>
            <person name="Justo A."/>
            <person name="Karasinski D."/>
            <person name="Kautmanova I."/>
            <person name="Kiss B."/>
            <person name="Kocsube S."/>
            <person name="Kotiranta H."/>
            <person name="LaButti K.M."/>
            <person name="Lechner B.E."/>
            <person name="Liimatainen K."/>
            <person name="Lipzen A."/>
            <person name="Lukacs Z."/>
            <person name="Mihaltcheva S."/>
            <person name="Morgado L.N."/>
            <person name="Niskanen T."/>
            <person name="Noordeloos M.E."/>
            <person name="Ohm R.A."/>
            <person name="Ortiz-Santana B."/>
            <person name="Ovrebo C."/>
            <person name="Racz N."/>
            <person name="Riley R."/>
            <person name="Savchenko A."/>
            <person name="Shiryaev A."/>
            <person name="Soop K."/>
            <person name="Spirin V."/>
            <person name="Szebenyi C."/>
            <person name="Tomsovsky M."/>
            <person name="Tulloss R.E."/>
            <person name="Uehling J."/>
            <person name="Grigoriev I.V."/>
            <person name="Vagvolgyi C."/>
            <person name="Papp T."/>
            <person name="Martin F.M."/>
            <person name="Miettinen O."/>
            <person name="Hibbett D.S."/>
            <person name="Nagy L.G."/>
        </authorList>
    </citation>
    <scope>NUCLEOTIDE SEQUENCE [LARGE SCALE GENOMIC DNA]</scope>
    <source>
        <strain evidence="1 2">CBS 309.79</strain>
    </source>
</reference>